<dbReference type="Pfam" id="PF04082">
    <property type="entry name" value="Fungal_trans"/>
    <property type="match status" value="1"/>
</dbReference>
<proteinExistence type="predicted"/>
<dbReference type="PANTHER" id="PTHR31313">
    <property type="entry name" value="TY1 ENHANCER ACTIVATOR"/>
    <property type="match status" value="1"/>
</dbReference>
<evidence type="ECO:0000256" key="2">
    <source>
        <dbReference type="ARBA" id="ARBA00022833"/>
    </source>
</evidence>
<gene>
    <name evidence="10" type="ORF">CC78DRAFT_83858</name>
</gene>
<dbReference type="AlphaFoldDB" id="A0A9P4JYS4"/>
<keyword evidence="5" id="KW-0804">Transcription</keyword>
<keyword evidence="6" id="KW-0539">Nucleus</keyword>
<feature type="domain" description="Xylanolytic transcriptional activator regulatory" evidence="9">
    <location>
        <begin position="90"/>
        <end position="169"/>
    </location>
</feature>
<sequence>MFIYREAFVLDFYENKHGGRYWSFPLVYAMCALGAPHSKDQNIREKSPILAKCAQEILITHCLSRPCPTTIQALLCLASHEVGQGNASQGWLFSGMAFRMGEDLGFHQDPSGWISQDNSIITPEDIEIRRRIYWGSYTADKFISLYLGRPVYLLENDATVQPTVELPDPEERTSFGMPELVFQYTTKPQKPQLFLGFQYIALLGKIFQDMMTEIFSRKNHTRSNSILLSRLDQLNIRLSQWQKDLPESLQWSQWAPSSKSTYPYVLITHLYHSALSLSLNRHFVLPSRGFPLSPSARSNCTSSCEIITALIRQYRSQHGLHTAPLMLVYALVMSIITMVSMLKMGPESVYFHIKALDECAQRYKLAKEAQIRVQKFVDPVESAVGKRNKTSNDSAHQARPAEASEPSHEFNSAPNLSLDGAQLLHDFSNVLGLESLAHEDVDGFSFSGLDDMSGDFSGWFSIGQMG</sequence>
<dbReference type="SMART" id="SM00906">
    <property type="entry name" value="Fungal_trans"/>
    <property type="match status" value="1"/>
</dbReference>
<dbReference type="InterPro" id="IPR007219">
    <property type="entry name" value="XnlR_reg_dom"/>
</dbReference>
<evidence type="ECO:0000256" key="1">
    <source>
        <dbReference type="ARBA" id="ARBA00022723"/>
    </source>
</evidence>
<keyword evidence="8" id="KW-0472">Membrane</keyword>
<name>A0A9P4JYS4_9PLEO</name>
<keyword evidence="4" id="KW-0238">DNA-binding</keyword>
<dbReference type="GO" id="GO:0008270">
    <property type="term" value="F:zinc ion binding"/>
    <property type="evidence" value="ECO:0007669"/>
    <property type="project" value="InterPro"/>
</dbReference>
<keyword evidence="8" id="KW-1133">Transmembrane helix</keyword>
<evidence type="ECO:0000256" key="8">
    <source>
        <dbReference type="SAM" id="Phobius"/>
    </source>
</evidence>
<evidence type="ECO:0000256" key="4">
    <source>
        <dbReference type="ARBA" id="ARBA00023125"/>
    </source>
</evidence>
<keyword evidence="2" id="KW-0862">Zinc</keyword>
<dbReference type="OrthoDB" id="4161332at2759"/>
<feature type="transmembrane region" description="Helical" evidence="8">
    <location>
        <begin position="323"/>
        <end position="342"/>
    </location>
</feature>
<dbReference type="GO" id="GO:0006351">
    <property type="term" value="P:DNA-templated transcription"/>
    <property type="evidence" value="ECO:0007669"/>
    <property type="project" value="InterPro"/>
</dbReference>
<feature type="region of interest" description="Disordered" evidence="7">
    <location>
        <begin position="384"/>
        <end position="412"/>
    </location>
</feature>
<keyword evidence="3" id="KW-0805">Transcription regulation</keyword>
<organism evidence="10 11">
    <name type="scientific">Lojkania enalia</name>
    <dbReference type="NCBI Taxonomy" id="147567"/>
    <lineage>
        <taxon>Eukaryota</taxon>
        <taxon>Fungi</taxon>
        <taxon>Dikarya</taxon>
        <taxon>Ascomycota</taxon>
        <taxon>Pezizomycotina</taxon>
        <taxon>Dothideomycetes</taxon>
        <taxon>Pleosporomycetidae</taxon>
        <taxon>Pleosporales</taxon>
        <taxon>Pleosporales incertae sedis</taxon>
        <taxon>Lojkania</taxon>
    </lineage>
</organism>
<keyword evidence="1" id="KW-0479">Metal-binding</keyword>
<evidence type="ECO:0000313" key="10">
    <source>
        <dbReference type="EMBL" id="KAF2259043.1"/>
    </source>
</evidence>
<evidence type="ECO:0000256" key="6">
    <source>
        <dbReference type="ARBA" id="ARBA00023242"/>
    </source>
</evidence>
<evidence type="ECO:0000256" key="3">
    <source>
        <dbReference type="ARBA" id="ARBA00023015"/>
    </source>
</evidence>
<dbReference type="PANTHER" id="PTHR31313:SF81">
    <property type="entry name" value="TY1 ENHANCER ACTIVATOR"/>
    <property type="match status" value="1"/>
</dbReference>
<keyword evidence="8" id="KW-0812">Transmembrane</keyword>
<evidence type="ECO:0000256" key="7">
    <source>
        <dbReference type="SAM" id="MobiDB-lite"/>
    </source>
</evidence>
<dbReference type="EMBL" id="ML986723">
    <property type="protein sequence ID" value="KAF2259043.1"/>
    <property type="molecule type" value="Genomic_DNA"/>
</dbReference>
<dbReference type="Proteomes" id="UP000800093">
    <property type="component" value="Unassembled WGS sequence"/>
</dbReference>
<dbReference type="InterPro" id="IPR051615">
    <property type="entry name" value="Transcr_Regulatory_Elem"/>
</dbReference>
<keyword evidence="11" id="KW-1185">Reference proteome</keyword>
<evidence type="ECO:0000256" key="5">
    <source>
        <dbReference type="ARBA" id="ARBA00023163"/>
    </source>
</evidence>
<protein>
    <recommendedName>
        <fullName evidence="9">Xylanolytic transcriptional activator regulatory domain-containing protein</fullName>
    </recommendedName>
</protein>
<reference evidence="11" key="1">
    <citation type="journal article" date="2020" name="Stud. Mycol.">
        <title>101 Dothideomycetes genomes: A test case for predicting lifestyles and emergence of pathogens.</title>
        <authorList>
            <person name="Haridas S."/>
            <person name="Albert R."/>
            <person name="Binder M."/>
            <person name="Bloem J."/>
            <person name="LaButti K."/>
            <person name="Salamov A."/>
            <person name="Andreopoulos B."/>
            <person name="Baker S."/>
            <person name="Barry K."/>
            <person name="Bills G."/>
            <person name="Bluhm B."/>
            <person name="Cannon C."/>
            <person name="Castanera R."/>
            <person name="Culley D."/>
            <person name="Daum C."/>
            <person name="Ezra D."/>
            <person name="Gonzalez J."/>
            <person name="Henrissat B."/>
            <person name="Kuo A."/>
            <person name="Liang C."/>
            <person name="Lipzen A."/>
            <person name="Lutzoni F."/>
            <person name="Magnuson J."/>
            <person name="Mondo S."/>
            <person name="Nolan M."/>
            <person name="Ohm R."/>
            <person name="Pangilinan J."/>
            <person name="Park H.-J."/>
            <person name="Ramirez L."/>
            <person name="Alfaro M."/>
            <person name="Sun H."/>
            <person name="Tritt A."/>
            <person name="Yoshinaga Y."/>
            <person name="Zwiers L.-H."/>
            <person name="Turgeon B."/>
            <person name="Goodwin S."/>
            <person name="Spatafora J."/>
            <person name="Crous P."/>
            <person name="Grigoriev I."/>
        </authorList>
    </citation>
    <scope>NUCLEOTIDE SEQUENCE [LARGE SCALE GENOMIC DNA]</scope>
    <source>
        <strain evidence="11">CBS 304.66</strain>
    </source>
</reference>
<evidence type="ECO:0000313" key="11">
    <source>
        <dbReference type="Proteomes" id="UP000800093"/>
    </source>
</evidence>
<evidence type="ECO:0000259" key="9">
    <source>
        <dbReference type="SMART" id="SM00906"/>
    </source>
</evidence>
<dbReference type="GO" id="GO:0003677">
    <property type="term" value="F:DNA binding"/>
    <property type="evidence" value="ECO:0007669"/>
    <property type="project" value="UniProtKB-KW"/>
</dbReference>
<comment type="caution">
    <text evidence="10">The sequence shown here is derived from an EMBL/GenBank/DDBJ whole genome shotgun (WGS) entry which is preliminary data.</text>
</comment>
<dbReference type="CDD" id="cd12148">
    <property type="entry name" value="fungal_TF_MHR"/>
    <property type="match status" value="1"/>
</dbReference>
<accession>A0A9P4JYS4</accession>